<feature type="chain" id="PRO_5033002355" description="Apple domain-containing protein" evidence="1">
    <location>
        <begin position="26"/>
        <end position="748"/>
    </location>
</feature>
<keyword evidence="3" id="KW-1185">Reference proteome</keyword>
<name>A0A812HTU9_9DINO</name>
<gene>
    <name evidence="2" type="ORF">SNAT2548_LOCUS1946</name>
</gene>
<feature type="signal peptide" evidence="1">
    <location>
        <begin position="1"/>
        <end position="25"/>
    </location>
</feature>
<evidence type="ECO:0000256" key="1">
    <source>
        <dbReference type="SAM" id="SignalP"/>
    </source>
</evidence>
<dbReference type="AlphaFoldDB" id="A0A812HTU9"/>
<evidence type="ECO:0000313" key="2">
    <source>
        <dbReference type="EMBL" id="CAE6960836.1"/>
    </source>
</evidence>
<keyword evidence="1" id="KW-0732">Signal</keyword>
<dbReference type="Gene3D" id="3.50.4.10">
    <property type="entry name" value="Hepatocyte Growth Factor"/>
    <property type="match status" value="1"/>
</dbReference>
<evidence type="ECO:0000313" key="3">
    <source>
        <dbReference type="Proteomes" id="UP000604046"/>
    </source>
</evidence>
<organism evidence="2 3">
    <name type="scientific">Symbiodinium natans</name>
    <dbReference type="NCBI Taxonomy" id="878477"/>
    <lineage>
        <taxon>Eukaryota</taxon>
        <taxon>Sar</taxon>
        <taxon>Alveolata</taxon>
        <taxon>Dinophyceae</taxon>
        <taxon>Suessiales</taxon>
        <taxon>Symbiodiniaceae</taxon>
        <taxon>Symbiodinium</taxon>
    </lineage>
</organism>
<sequence>MPPSCRRLFGAQLANGLFVFHLCLAANDMTLPFEDNCALGNGYDLSRTCKVANPILPLPPCDKAQQGEACVIKTHITSHCQILLQDVKKMADYDSMTDSVISAEGGGWGVHLSGGMKALQSSHVSEQSIAFFIYAGGCMSYEMTIRNFQMQKLSDGSKAMLKQDPDQFLKQFGMRYIYQIKYGGSFLGNYEVHATEVSGKSSMDAFAKFSAKTVFASGEGSASFESLESKSTSDTQVTCKLYFDGKDGSARQACGRPSAMYAAFQDWYQEFQSDATAVSVVLKGWLDLVEVRDIVAGLGKEVWSKFDPEDISSGTLDALAKEQAQLVSLKESAGNAKNSHNVAGMQVAEQDVEALQRRIVSQLTRVQALGEKDILDRQMEIKSDNWTWFKAEALRHEYRKVVDSFSTYGWKCLSGHRYVADNGTKQPQRPEFYTTHQSEASKQTCLQICNSVQGCVAMSMWKGKSTLGVYTWFCDYYFQEPQPEAAGDAVACSRITAPPDRRGYSCQYGRFFVGSMAGVKEEWHDLPDPALPKCQALCDARSWCNVVLLDWSWNPNNTCWLGELFRTELYLSTGLSCTRGAPRGYVCTADVNNPGGDFANSPRKAWSDQECADLCSQQAGCDTFVVRETDCWLKKGRPASKAAIGFRSCSKIDSAPLAFIAGQSPKSPSSELEHADKTVAAAVRNMTVLFAGHDWPVQVQENVAITVPWLLGLLGAILAVTYATAQRQWIPRLSAPLLGSEFSPPQPV</sequence>
<accession>A0A812HTU9</accession>
<comment type="caution">
    <text evidence="2">The sequence shown here is derived from an EMBL/GenBank/DDBJ whole genome shotgun (WGS) entry which is preliminary data.</text>
</comment>
<proteinExistence type="predicted"/>
<protein>
    <recommendedName>
        <fullName evidence="4">Apple domain-containing protein</fullName>
    </recommendedName>
</protein>
<reference evidence="2" key="1">
    <citation type="submission" date="2021-02" db="EMBL/GenBank/DDBJ databases">
        <authorList>
            <person name="Dougan E. K."/>
            <person name="Rhodes N."/>
            <person name="Thang M."/>
            <person name="Chan C."/>
        </authorList>
    </citation>
    <scope>NUCLEOTIDE SEQUENCE</scope>
</reference>
<evidence type="ECO:0008006" key="4">
    <source>
        <dbReference type="Google" id="ProtNLM"/>
    </source>
</evidence>
<dbReference type="Proteomes" id="UP000604046">
    <property type="component" value="Unassembled WGS sequence"/>
</dbReference>
<dbReference type="EMBL" id="CAJNDS010000112">
    <property type="protein sequence ID" value="CAE6960836.1"/>
    <property type="molecule type" value="Genomic_DNA"/>
</dbReference>